<proteinExistence type="predicted"/>
<keyword evidence="1" id="KW-0175">Coiled coil</keyword>
<name>A0A448TV39_9PAST</name>
<dbReference type="RefSeq" id="WP_126600029.1">
    <property type="nucleotide sequence ID" value="NZ_LR134510.1"/>
</dbReference>
<sequence length="96" mass="10820">MAINTQLNTKSSYDLFNEISKMTSNQYVDLLGIKGILDLITANIEENGFSEYYAESIQATLYALKNNIEKMSEEVDRINMLSGQGKCLTQNENISK</sequence>
<dbReference type="AlphaFoldDB" id="A0A448TV39"/>
<feature type="coiled-coil region" evidence="1">
    <location>
        <begin position="54"/>
        <end position="81"/>
    </location>
</feature>
<organism evidence="2 3">
    <name type="scientific">Actinobacillus delphinicola</name>
    <dbReference type="NCBI Taxonomy" id="51161"/>
    <lineage>
        <taxon>Bacteria</taxon>
        <taxon>Pseudomonadati</taxon>
        <taxon>Pseudomonadota</taxon>
        <taxon>Gammaproteobacteria</taxon>
        <taxon>Pasteurellales</taxon>
        <taxon>Pasteurellaceae</taxon>
        <taxon>Actinobacillus</taxon>
    </lineage>
</organism>
<dbReference type="KEGG" id="adp:NCTC12871_01286"/>
<accession>A0A448TV39</accession>
<evidence type="ECO:0000256" key="1">
    <source>
        <dbReference type="SAM" id="Coils"/>
    </source>
</evidence>
<gene>
    <name evidence="2" type="ORF">NCTC12871_01286</name>
</gene>
<evidence type="ECO:0000313" key="3">
    <source>
        <dbReference type="Proteomes" id="UP000279799"/>
    </source>
</evidence>
<evidence type="ECO:0000313" key="2">
    <source>
        <dbReference type="EMBL" id="VEJ09801.1"/>
    </source>
</evidence>
<dbReference type="EMBL" id="LR134510">
    <property type="protein sequence ID" value="VEJ09801.1"/>
    <property type="molecule type" value="Genomic_DNA"/>
</dbReference>
<keyword evidence="3" id="KW-1185">Reference proteome</keyword>
<dbReference type="Proteomes" id="UP000279799">
    <property type="component" value="Chromosome"/>
</dbReference>
<reference evidence="2 3" key="1">
    <citation type="submission" date="2018-12" db="EMBL/GenBank/DDBJ databases">
        <authorList>
            <consortium name="Pathogen Informatics"/>
        </authorList>
    </citation>
    <scope>NUCLEOTIDE SEQUENCE [LARGE SCALE GENOMIC DNA]</scope>
    <source>
        <strain evidence="2 3">NCTC12871</strain>
    </source>
</reference>
<protein>
    <submittedName>
        <fullName evidence="2">Uncharacterized protein</fullName>
    </submittedName>
</protein>